<evidence type="ECO:0000256" key="5">
    <source>
        <dbReference type="ARBA" id="ARBA00023015"/>
    </source>
</evidence>
<sequence length="126" mass="13643">MKIGKPTISDSITKVNNRKKTDATDGQSGKFKNELSKARGDQAPAAAQPNMPASMAGLKASMVSLSLSNQAMEEATKLAAQTPEVREKLVAELKSKIDRGEYKVDPRKVAEKMVDRGFVKILITPI</sequence>
<evidence type="ECO:0000256" key="7">
    <source>
        <dbReference type="SAM" id="MobiDB-lite"/>
    </source>
</evidence>
<name>A0A2N1PUJ2_9BACT</name>
<keyword evidence="9" id="KW-0969">Cilium</keyword>
<gene>
    <name evidence="9" type="primary">flgM</name>
    <name evidence="9" type="ORF">CVV64_00900</name>
</gene>
<dbReference type="Proteomes" id="UP000233256">
    <property type="component" value="Unassembled WGS sequence"/>
</dbReference>
<comment type="caution">
    <text evidence="9">The sequence shown here is derived from an EMBL/GenBank/DDBJ whole genome shotgun (WGS) entry which is preliminary data.</text>
</comment>
<protein>
    <recommendedName>
        <fullName evidence="2">Negative regulator of flagellin synthesis</fullName>
    </recommendedName>
</protein>
<evidence type="ECO:0000256" key="4">
    <source>
        <dbReference type="ARBA" id="ARBA00022795"/>
    </source>
</evidence>
<comment type="similarity">
    <text evidence="1">Belongs to the FlgM family.</text>
</comment>
<accession>A0A2N1PUJ2</accession>
<evidence type="ECO:0000256" key="6">
    <source>
        <dbReference type="ARBA" id="ARBA00023163"/>
    </source>
</evidence>
<keyword evidence="9" id="KW-0282">Flagellum</keyword>
<keyword evidence="3" id="KW-0678">Repressor</keyword>
<dbReference type="NCBIfam" id="TIGR03824">
    <property type="entry name" value="FlgM_jcvi"/>
    <property type="match status" value="1"/>
</dbReference>
<evidence type="ECO:0000256" key="2">
    <source>
        <dbReference type="ARBA" id="ARBA00017823"/>
    </source>
</evidence>
<dbReference type="GO" id="GO:0044781">
    <property type="term" value="P:bacterial-type flagellum organization"/>
    <property type="evidence" value="ECO:0007669"/>
    <property type="project" value="UniProtKB-KW"/>
</dbReference>
<evidence type="ECO:0000313" key="10">
    <source>
        <dbReference type="Proteomes" id="UP000233256"/>
    </source>
</evidence>
<dbReference type="InterPro" id="IPR007412">
    <property type="entry name" value="FlgM"/>
</dbReference>
<reference evidence="9 10" key="1">
    <citation type="journal article" date="2017" name="ISME J.">
        <title>Potential for microbial H2 and metal transformations associated with novel bacteria and archaea in deep terrestrial subsurface sediments.</title>
        <authorList>
            <person name="Hernsdorf A.W."/>
            <person name="Amano Y."/>
            <person name="Miyakawa K."/>
            <person name="Ise K."/>
            <person name="Suzuki Y."/>
            <person name="Anantharaman K."/>
            <person name="Probst A."/>
            <person name="Burstein D."/>
            <person name="Thomas B.C."/>
            <person name="Banfield J.F."/>
        </authorList>
    </citation>
    <scope>NUCLEOTIDE SEQUENCE [LARGE SCALE GENOMIC DNA]</scope>
    <source>
        <strain evidence="9">HGW-Wallbacteria-1</strain>
    </source>
</reference>
<dbReference type="AlphaFoldDB" id="A0A2N1PUJ2"/>
<evidence type="ECO:0000259" key="8">
    <source>
        <dbReference type="Pfam" id="PF04316"/>
    </source>
</evidence>
<dbReference type="InterPro" id="IPR035890">
    <property type="entry name" value="Anti-sigma-28_factor_FlgM_sf"/>
</dbReference>
<keyword evidence="6" id="KW-0804">Transcription</keyword>
<feature type="region of interest" description="Disordered" evidence="7">
    <location>
        <begin position="1"/>
        <end position="51"/>
    </location>
</feature>
<feature type="domain" description="Anti-sigma-28 factor FlgM C-terminal" evidence="8">
    <location>
        <begin position="64"/>
        <end position="115"/>
    </location>
</feature>
<organism evidence="9 10">
    <name type="scientific">Candidatus Wallbacteria bacterium HGW-Wallbacteria-1</name>
    <dbReference type="NCBI Taxonomy" id="2013854"/>
    <lineage>
        <taxon>Bacteria</taxon>
        <taxon>Candidatus Walliibacteriota</taxon>
    </lineage>
</organism>
<keyword evidence="9" id="KW-0966">Cell projection</keyword>
<evidence type="ECO:0000256" key="3">
    <source>
        <dbReference type="ARBA" id="ARBA00022491"/>
    </source>
</evidence>
<evidence type="ECO:0000313" key="9">
    <source>
        <dbReference type="EMBL" id="PKK92005.1"/>
    </source>
</evidence>
<feature type="compositionally biased region" description="Basic and acidic residues" evidence="7">
    <location>
        <begin position="31"/>
        <end position="40"/>
    </location>
</feature>
<dbReference type="Pfam" id="PF04316">
    <property type="entry name" value="FlgM"/>
    <property type="match status" value="1"/>
</dbReference>
<dbReference type="SUPFAM" id="SSF101498">
    <property type="entry name" value="Anti-sigma factor FlgM"/>
    <property type="match status" value="1"/>
</dbReference>
<keyword evidence="5" id="KW-0805">Transcription regulation</keyword>
<proteinExistence type="inferred from homology"/>
<dbReference type="InterPro" id="IPR031316">
    <property type="entry name" value="FlgM_C"/>
</dbReference>
<keyword evidence="4" id="KW-1005">Bacterial flagellum biogenesis</keyword>
<evidence type="ECO:0000256" key="1">
    <source>
        <dbReference type="ARBA" id="ARBA00005322"/>
    </source>
</evidence>
<dbReference type="Gene3D" id="6.10.140.30">
    <property type="entry name" value="Anti-sigma-28 factor FlgM"/>
    <property type="match status" value="1"/>
</dbReference>
<dbReference type="GO" id="GO:0045892">
    <property type="term" value="P:negative regulation of DNA-templated transcription"/>
    <property type="evidence" value="ECO:0007669"/>
    <property type="project" value="InterPro"/>
</dbReference>
<dbReference type="EMBL" id="PGXC01000001">
    <property type="protein sequence ID" value="PKK92005.1"/>
    <property type="molecule type" value="Genomic_DNA"/>
</dbReference>
<feature type="compositionally biased region" description="Low complexity" evidence="7">
    <location>
        <begin position="42"/>
        <end position="51"/>
    </location>
</feature>